<dbReference type="HOGENOM" id="CLU_056183_2_1_7"/>
<accession>E7AC31</accession>
<dbReference type="Pfam" id="PF13401">
    <property type="entry name" value="AAA_22"/>
    <property type="match status" value="1"/>
</dbReference>
<dbReference type="eggNOG" id="COG2842">
    <property type="taxonomic scope" value="Bacteria"/>
</dbReference>
<dbReference type="PANTHER" id="PTHR35894">
    <property type="entry name" value="GENERAL SECRETION PATHWAY PROTEIN A-RELATED"/>
    <property type="match status" value="1"/>
</dbReference>
<dbReference type="GeneID" id="36134003"/>
<dbReference type="OrthoDB" id="5319474at2"/>
<gene>
    <name evidence="2" type="ordered locus">Hfelis_00290</name>
</gene>
<feature type="domain" description="ORC1/DEAH AAA+ ATPase" evidence="1">
    <location>
        <begin position="96"/>
        <end position="207"/>
    </location>
</feature>
<dbReference type="Gene3D" id="1.10.260.40">
    <property type="entry name" value="lambda repressor-like DNA-binding domains"/>
    <property type="match status" value="1"/>
</dbReference>
<dbReference type="Gene3D" id="3.40.50.300">
    <property type="entry name" value="P-loop containing nucleotide triphosphate hydrolases"/>
    <property type="match status" value="1"/>
</dbReference>
<dbReference type="RefSeq" id="WP_013468485.1">
    <property type="nucleotide sequence ID" value="NC_014810.2"/>
</dbReference>
<organism evidence="2 3">
    <name type="scientific">Helicobacter felis (strain ATCC 49179 / CCUG 28539 / NCTC 12436 / CS1)</name>
    <dbReference type="NCBI Taxonomy" id="936155"/>
    <lineage>
        <taxon>Bacteria</taxon>
        <taxon>Pseudomonadati</taxon>
        <taxon>Campylobacterota</taxon>
        <taxon>Epsilonproteobacteria</taxon>
        <taxon>Campylobacterales</taxon>
        <taxon>Helicobacteraceae</taxon>
        <taxon>Helicobacter</taxon>
    </lineage>
</organism>
<dbReference type="GO" id="GO:0003677">
    <property type="term" value="F:DNA binding"/>
    <property type="evidence" value="ECO:0007669"/>
    <property type="project" value="InterPro"/>
</dbReference>
<keyword evidence="3" id="KW-1185">Reference proteome</keyword>
<dbReference type="InterPro" id="IPR001387">
    <property type="entry name" value="Cro/C1-type_HTH"/>
</dbReference>
<dbReference type="AlphaFoldDB" id="E7AC31"/>
<dbReference type="SUPFAM" id="SSF47413">
    <property type="entry name" value="lambda repressor-like DNA-binding domains"/>
    <property type="match status" value="1"/>
</dbReference>
<dbReference type="GO" id="GO:0016887">
    <property type="term" value="F:ATP hydrolysis activity"/>
    <property type="evidence" value="ECO:0007669"/>
    <property type="project" value="InterPro"/>
</dbReference>
<evidence type="ECO:0000313" key="2">
    <source>
        <dbReference type="EMBL" id="CBY82113.1"/>
    </source>
</evidence>
<dbReference type="KEGG" id="hfe:HFELIS_00290"/>
<dbReference type="EMBL" id="FQ670179">
    <property type="protein sequence ID" value="CBY82113.1"/>
    <property type="molecule type" value="Genomic_DNA"/>
</dbReference>
<dbReference type="PANTHER" id="PTHR35894:SF5">
    <property type="entry name" value="MU-LIKE PROPHAGE FLUMU DNA TRANSPOSITION PROTEIN B"/>
    <property type="match status" value="1"/>
</dbReference>
<dbReference type="CDD" id="cd00093">
    <property type="entry name" value="HTH_XRE"/>
    <property type="match status" value="1"/>
</dbReference>
<dbReference type="SUPFAM" id="SSF52540">
    <property type="entry name" value="P-loop containing nucleoside triphosphate hydrolases"/>
    <property type="match status" value="1"/>
</dbReference>
<name>E7AC31_HELFC</name>
<dbReference type="InterPro" id="IPR027417">
    <property type="entry name" value="P-loop_NTPase"/>
</dbReference>
<dbReference type="STRING" id="936155.HFELIS_00290"/>
<dbReference type="InterPro" id="IPR049945">
    <property type="entry name" value="AAA_22"/>
</dbReference>
<proteinExistence type="predicted"/>
<dbReference type="InterPro" id="IPR010982">
    <property type="entry name" value="Lambda_DNA-bd_dom_sf"/>
</dbReference>
<sequence>MHLGKELEAFISEFGLSQAQVARSINKSPALISSYIKGTYKAKDVSQLEKSLQDFMLSYRTNATQRHEIAQFGIKPLENFKNAHFIIDQAVVCQESCLLYGQAGSGKSESLKAYAQKTPQSVLLEVVPEVSNKDFLKGLCELLGASPAKSVAQTILNLSKRLGERESILLVDEAEHLKTSSLEALRRLQDFTNTPMVLCGTPQLLKNLKGKNGELLQLYSRISLKYEFGAPSKADFNLLFGDLGAPLQAITNNLRRACKIYKMATRFAQINGGDLDQSIQVVASMSILD</sequence>
<dbReference type="Proteomes" id="UP000007934">
    <property type="component" value="Chromosome"/>
</dbReference>
<protein>
    <submittedName>
        <fullName evidence="2">Bacteriophage DNA transposition</fullName>
    </submittedName>
</protein>
<evidence type="ECO:0000259" key="1">
    <source>
        <dbReference type="Pfam" id="PF13401"/>
    </source>
</evidence>
<dbReference type="InterPro" id="IPR052026">
    <property type="entry name" value="ExeA_AAA_ATPase_DNA-bind"/>
</dbReference>
<reference evidence="2 3" key="1">
    <citation type="journal article" date="2011" name="Genome Biol. Evol.">
        <title>Comparative whole genome sequence analysis of the carcinogenic bacterial model pathogen Helicobacter felis.</title>
        <authorList>
            <person name="Arnold I.C."/>
            <person name="Zigova Z."/>
            <person name="Holden M."/>
            <person name="Lawley T.D."/>
            <person name="Rad R."/>
            <person name="Dougan G."/>
            <person name="Falkow S."/>
            <person name="Bentley S.D."/>
            <person name="Muller A."/>
        </authorList>
    </citation>
    <scope>NUCLEOTIDE SEQUENCE [LARGE SCALE GENOMIC DNA]</scope>
    <source>
        <strain evidence="3">ATCC 49179 / CCUG 28539 / NCTC 12436 / CS1</strain>
    </source>
</reference>
<evidence type="ECO:0000313" key="3">
    <source>
        <dbReference type="Proteomes" id="UP000007934"/>
    </source>
</evidence>